<keyword evidence="1" id="KW-1133">Transmembrane helix</keyword>
<keyword evidence="3" id="KW-1185">Reference proteome</keyword>
<keyword evidence="1" id="KW-0472">Membrane</keyword>
<sequence length="144" mass="15388">MAGLNLSNMVSITPISAPAVEEAPPPTLGIDLANVQKEVPESAPKGEPLSGIKMAGFQLAVITMGIMLVFILFLIIFFFVTQLDASDAIKAAGKDEKLASLISNEKKAYRDFILEVSKTVLLNLLLPILTAILGYIFGSAKPEK</sequence>
<reference evidence="2 3" key="1">
    <citation type="submission" date="2024-09" db="EMBL/GenBank/DDBJ databases">
        <authorList>
            <person name="Sun Q."/>
            <person name="Mori K."/>
        </authorList>
    </citation>
    <scope>NUCLEOTIDE SEQUENCE [LARGE SCALE GENOMIC DNA]</scope>
    <source>
        <strain evidence="2 3">NCAIM B.02415</strain>
    </source>
</reference>
<dbReference type="RefSeq" id="WP_377026173.1">
    <property type="nucleotide sequence ID" value="NZ_JBHLTS010000079.1"/>
</dbReference>
<feature type="transmembrane region" description="Helical" evidence="1">
    <location>
        <begin position="59"/>
        <end position="80"/>
    </location>
</feature>
<evidence type="ECO:0000313" key="3">
    <source>
        <dbReference type="Proteomes" id="UP001589828"/>
    </source>
</evidence>
<protein>
    <submittedName>
        <fullName evidence="2">Uncharacterized protein</fullName>
    </submittedName>
</protein>
<accession>A0ABV6LG58</accession>
<dbReference type="EMBL" id="JBHLTS010000079">
    <property type="protein sequence ID" value="MFC0518455.1"/>
    <property type="molecule type" value="Genomic_DNA"/>
</dbReference>
<organism evidence="2 3">
    <name type="scientific">Mucilaginibacter angelicae</name>
    <dbReference type="NCBI Taxonomy" id="869718"/>
    <lineage>
        <taxon>Bacteria</taxon>
        <taxon>Pseudomonadati</taxon>
        <taxon>Bacteroidota</taxon>
        <taxon>Sphingobacteriia</taxon>
        <taxon>Sphingobacteriales</taxon>
        <taxon>Sphingobacteriaceae</taxon>
        <taxon>Mucilaginibacter</taxon>
    </lineage>
</organism>
<proteinExistence type="predicted"/>
<name>A0ABV6LG58_9SPHI</name>
<feature type="transmembrane region" description="Helical" evidence="1">
    <location>
        <begin position="120"/>
        <end position="138"/>
    </location>
</feature>
<dbReference type="Proteomes" id="UP001589828">
    <property type="component" value="Unassembled WGS sequence"/>
</dbReference>
<evidence type="ECO:0000313" key="2">
    <source>
        <dbReference type="EMBL" id="MFC0518455.1"/>
    </source>
</evidence>
<keyword evidence="1" id="KW-0812">Transmembrane</keyword>
<evidence type="ECO:0000256" key="1">
    <source>
        <dbReference type="SAM" id="Phobius"/>
    </source>
</evidence>
<comment type="caution">
    <text evidence="2">The sequence shown here is derived from an EMBL/GenBank/DDBJ whole genome shotgun (WGS) entry which is preliminary data.</text>
</comment>
<gene>
    <name evidence="2" type="ORF">ACFFGT_29845</name>
</gene>